<reference evidence="1" key="2">
    <citation type="submission" date="2020-11" db="EMBL/GenBank/DDBJ databases">
        <authorList>
            <person name="McCartney M.A."/>
            <person name="Auch B."/>
            <person name="Kono T."/>
            <person name="Mallez S."/>
            <person name="Becker A."/>
            <person name="Gohl D.M."/>
            <person name="Silverstein K.A.T."/>
            <person name="Koren S."/>
            <person name="Bechman K.B."/>
            <person name="Herman A."/>
            <person name="Abrahante J.E."/>
            <person name="Garbe J."/>
        </authorList>
    </citation>
    <scope>NUCLEOTIDE SEQUENCE</scope>
    <source>
        <strain evidence="1">Duluth1</strain>
        <tissue evidence="1">Whole animal</tissue>
    </source>
</reference>
<keyword evidence="2" id="KW-1185">Reference proteome</keyword>
<protein>
    <submittedName>
        <fullName evidence="1">Uncharacterized protein</fullName>
    </submittedName>
</protein>
<accession>A0A9D4KED2</accession>
<reference evidence="1" key="1">
    <citation type="journal article" date="2019" name="bioRxiv">
        <title>The Genome of the Zebra Mussel, Dreissena polymorpha: A Resource for Invasive Species Research.</title>
        <authorList>
            <person name="McCartney M.A."/>
            <person name="Auch B."/>
            <person name="Kono T."/>
            <person name="Mallez S."/>
            <person name="Zhang Y."/>
            <person name="Obille A."/>
            <person name="Becker A."/>
            <person name="Abrahante J.E."/>
            <person name="Garbe J."/>
            <person name="Badalamenti J.P."/>
            <person name="Herman A."/>
            <person name="Mangelson H."/>
            <person name="Liachko I."/>
            <person name="Sullivan S."/>
            <person name="Sone E.D."/>
            <person name="Koren S."/>
            <person name="Silverstein K.A.T."/>
            <person name="Beckman K.B."/>
            <person name="Gohl D.M."/>
        </authorList>
    </citation>
    <scope>NUCLEOTIDE SEQUENCE</scope>
    <source>
        <strain evidence="1">Duluth1</strain>
        <tissue evidence="1">Whole animal</tissue>
    </source>
</reference>
<sequence>MGCKAPQQHGTDIVEYRTFLYTCTNSMPRGSSHPPSITGASRVSGPSIFISSYMPYV</sequence>
<organism evidence="1 2">
    <name type="scientific">Dreissena polymorpha</name>
    <name type="common">Zebra mussel</name>
    <name type="synonym">Mytilus polymorpha</name>
    <dbReference type="NCBI Taxonomy" id="45954"/>
    <lineage>
        <taxon>Eukaryota</taxon>
        <taxon>Metazoa</taxon>
        <taxon>Spiralia</taxon>
        <taxon>Lophotrochozoa</taxon>
        <taxon>Mollusca</taxon>
        <taxon>Bivalvia</taxon>
        <taxon>Autobranchia</taxon>
        <taxon>Heteroconchia</taxon>
        <taxon>Euheterodonta</taxon>
        <taxon>Imparidentia</taxon>
        <taxon>Neoheterodontei</taxon>
        <taxon>Myida</taxon>
        <taxon>Dreissenoidea</taxon>
        <taxon>Dreissenidae</taxon>
        <taxon>Dreissena</taxon>
    </lineage>
</organism>
<dbReference type="AlphaFoldDB" id="A0A9D4KED2"/>
<dbReference type="EMBL" id="JAIWYP010000004">
    <property type="protein sequence ID" value="KAH3838310.1"/>
    <property type="molecule type" value="Genomic_DNA"/>
</dbReference>
<dbReference type="Proteomes" id="UP000828390">
    <property type="component" value="Unassembled WGS sequence"/>
</dbReference>
<proteinExistence type="predicted"/>
<evidence type="ECO:0000313" key="2">
    <source>
        <dbReference type="Proteomes" id="UP000828390"/>
    </source>
</evidence>
<gene>
    <name evidence="1" type="ORF">DPMN_111718</name>
</gene>
<comment type="caution">
    <text evidence="1">The sequence shown here is derived from an EMBL/GenBank/DDBJ whole genome shotgun (WGS) entry which is preliminary data.</text>
</comment>
<evidence type="ECO:0000313" key="1">
    <source>
        <dbReference type="EMBL" id="KAH3838310.1"/>
    </source>
</evidence>
<name>A0A9D4KED2_DREPO</name>